<name>A0A1X1D5A3_9GAMM</name>
<reference evidence="2 3" key="1">
    <citation type="journal article" date="2017" name="Antonie Van Leeuwenhoek">
        <title>Phylogenomic resolution of the bacterial genus Pantoea and its relationship with Erwinia and Tatumella.</title>
        <authorList>
            <person name="Palmer M."/>
            <person name="Steenkamp E.T."/>
            <person name="Coetzee M.P."/>
            <person name="Chan W.Y."/>
            <person name="van Zyl E."/>
            <person name="De Maayer P."/>
            <person name="Coutinho T.A."/>
            <person name="Blom J."/>
            <person name="Smits T.H."/>
            <person name="Duffy B."/>
            <person name="Venter S.N."/>
        </authorList>
    </citation>
    <scope>NUCLEOTIDE SEQUENCE [LARGE SCALE GENOMIC DNA]</scope>
    <source>
        <strain evidence="2 3">LMG 26275</strain>
    </source>
</reference>
<evidence type="ECO:0000313" key="3">
    <source>
        <dbReference type="Proteomes" id="UP000193558"/>
    </source>
</evidence>
<sequence>MLRLLFLLMGGPALRAGWPYLTALGLLCVAASSGIVMDLLQHGSLSFPLHVLGVFMVVEGLAEAVGAIYQPAGIGWPLLAKAGVLMSVGGVVFLAPHDSGLGMSLAFAAIFLLDGGFRIISCCLMRCRRWMHKLTLGSAEILFSMMIATDWPLSPHVIVPLCFALLLAGWGINLLTMAAQIHALPENSSVTALPLFTRKGLRAPHGLDYVHPPLKAAPVSEPLNIYIWTPIGSGNVSGRRPWFDRWVAAIDHRGEVSTGHTSLEMGDELYISLFPVDDVSRSLRGFLQTLRAKEEFDVEGFYQPSLEKEIKAWCRPDKRLVLPHYNQVALRNYWLSNAPDTRYNLTSRNCSTSVMQALDVATEGLLGERGLKGFWVLLNPDFWLLSLVRSRAEGMTWTPGLVMDYCVLLRRVLAATERESRYQKAAHRLKLEAGMAVRNLLRYAWR</sequence>
<keyword evidence="1" id="KW-0812">Transmembrane</keyword>
<protein>
    <recommendedName>
        <fullName evidence="4">Protease</fullName>
    </recommendedName>
</protein>
<feature type="transmembrane region" description="Helical" evidence="1">
    <location>
        <begin position="74"/>
        <end position="95"/>
    </location>
</feature>
<gene>
    <name evidence="2" type="ORF">HA51_01710</name>
</gene>
<feature type="transmembrane region" description="Helical" evidence="1">
    <location>
        <begin position="157"/>
        <end position="179"/>
    </location>
</feature>
<keyword evidence="1" id="KW-0472">Membrane</keyword>
<accession>A0A1X1D5A3</accession>
<dbReference type="AlphaFoldDB" id="A0A1X1D5A3"/>
<dbReference type="Proteomes" id="UP000193558">
    <property type="component" value="Unassembled WGS sequence"/>
</dbReference>
<evidence type="ECO:0000256" key="1">
    <source>
        <dbReference type="SAM" id="Phobius"/>
    </source>
</evidence>
<keyword evidence="1" id="KW-1133">Transmembrane helix</keyword>
<proteinExistence type="predicted"/>
<dbReference type="EMBL" id="MLFR01000001">
    <property type="protein sequence ID" value="ORM71807.1"/>
    <property type="molecule type" value="Genomic_DNA"/>
</dbReference>
<evidence type="ECO:0008006" key="4">
    <source>
        <dbReference type="Google" id="ProtNLM"/>
    </source>
</evidence>
<organism evidence="2 3">
    <name type="scientific">Pantoea rwandensis</name>
    <dbReference type="NCBI Taxonomy" id="1076550"/>
    <lineage>
        <taxon>Bacteria</taxon>
        <taxon>Pseudomonadati</taxon>
        <taxon>Pseudomonadota</taxon>
        <taxon>Gammaproteobacteria</taxon>
        <taxon>Enterobacterales</taxon>
        <taxon>Erwiniaceae</taxon>
        <taxon>Pantoea</taxon>
    </lineage>
</organism>
<feature type="transmembrane region" description="Helical" evidence="1">
    <location>
        <begin position="39"/>
        <end position="62"/>
    </location>
</feature>
<dbReference type="RefSeq" id="WP_084931544.1">
    <property type="nucleotide sequence ID" value="NZ_MLFR01000001.1"/>
</dbReference>
<comment type="caution">
    <text evidence="2">The sequence shown here is derived from an EMBL/GenBank/DDBJ whole genome shotgun (WGS) entry which is preliminary data.</text>
</comment>
<evidence type="ECO:0000313" key="2">
    <source>
        <dbReference type="EMBL" id="ORM71807.1"/>
    </source>
</evidence>
<feature type="transmembrane region" description="Helical" evidence="1">
    <location>
        <begin position="101"/>
        <end position="121"/>
    </location>
</feature>